<organism evidence="2">
    <name type="scientific">Anopheles marajoara</name>
    <dbReference type="NCBI Taxonomy" id="58244"/>
    <lineage>
        <taxon>Eukaryota</taxon>
        <taxon>Metazoa</taxon>
        <taxon>Ecdysozoa</taxon>
        <taxon>Arthropoda</taxon>
        <taxon>Hexapoda</taxon>
        <taxon>Insecta</taxon>
        <taxon>Pterygota</taxon>
        <taxon>Neoptera</taxon>
        <taxon>Endopterygota</taxon>
        <taxon>Diptera</taxon>
        <taxon>Nematocera</taxon>
        <taxon>Culicoidea</taxon>
        <taxon>Culicidae</taxon>
        <taxon>Anophelinae</taxon>
        <taxon>Anopheles</taxon>
    </lineage>
</organism>
<accession>A0A2M4CA79</accession>
<dbReference type="AlphaFoldDB" id="A0A2M4CA79"/>
<proteinExistence type="predicted"/>
<name>A0A2M4CA79_9DIPT</name>
<dbReference type="EMBL" id="GGFJ01013086">
    <property type="protein sequence ID" value="MBW62227.1"/>
    <property type="molecule type" value="Transcribed_RNA"/>
</dbReference>
<evidence type="ECO:0000313" key="2">
    <source>
        <dbReference type="EMBL" id="MBW62227.1"/>
    </source>
</evidence>
<sequence length="88" mass="9910">MALLFVMINSFRSVFAMKSSSLTSKAWISSLVGVCNVSGRLNRKISRGLVNRHSLPMKDPTPAFFSISGRNFSTYFSRIIFKDLNSDR</sequence>
<protein>
    <submittedName>
        <fullName evidence="2">Putative secreted protein</fullName>
    </submittedName>
</protein>
<reference evidence="2" key="1">
    <citation type="submission" date="2018-01" db="EMBL/GenBank/DDBJ databases">
        <title>An insight into the sialome of Amazonian anophelines.</title>
        <authorList>
            <person name="Ribeiro J.M."/>
            <person name="Scarpassa V."/>
            <person name="Calvo E."/>
        </authorList>
    </citation>
    <scope>NUCLEOTIDE SEQUENCE</scope>
    <source>
        <tissue evidence="2">Salivary glands</tissue>
    </source>
</reference>
<feature type="signal peptide" evidence="1">
    <location>
        <begin position="1"/>
        <end position="16"/>
    </location>
</feature>
<keyword evidence="1" id="KW-0732">Signal</keyword>
<feature type="chain" id="PRO_5014908523" evidence="1">
    <location>
        <begin position="17"/>
        <end position="88"/>
    </location>
</feature>
<evidence type="ECO:0000256" key="1">
    <source>
        <dbReference type="SAM" id="SignalP"/>
    </source>
</evidence>